<protein>
    <submittedName>
        <fullName evidence="1">DEAD/DEAH box helicase</fullName>
    </submittedName>
</protein>
<evidence type="ECO:0000313" key="2">
    <source>
        <dbReference type="Proteomes" id="UP000704467"/>
    </source>
</evidence>
<dbReference type="EMBL" id="JAAVLN010000001">
    <property type="protein sequence ID" value="NKC03375.1"/>
    <property type="molecule type" value="Genomic_DNA"/>
</dbReference>
<dbReference type="Gene3D" id="3.40.50.300">
    <property type="entry name" value="P-loop containing nucleotide triphosphate hydrolases"/>
    <property type="match status" value="1"/>
</dbReference>
<evidence type="ECO:0000313" key="1">
    <source>
        <dbReference type="EMBL" id="NKC03375.1"/>
    </source>
</evidence>
<sequence>MSLPETIAPALSGALAARGYNTLTAVQNAVLAPETLDSDLLVSAQTGSGKTVAFGSPWPTPFWKTSFASANRVHRLP</sequence>
<accession>A0ABX1DK90</accession>
<dbReference type="Proteomes" id="UP000704467">
    <property type="component" value="Unassembled WGS sequence"/>
</dbReference>
<keyword evidence="1" id="KW-0067">ATP-binding</keyword>
<dbReference type="InterPro" id="IPR027417">
    <property type="entry name" value="P-loop_NTPase"/>
</dbReference>
<proteinExistence type="predicted"/>
<reference evidence="1 2" key="1">
    <citation type="submission" date="2020-03" db="EMBL/GenBank/DDBJ databases">
        <title>Whole genome sequencing of clinical and environmental type strains of Ochrobactrum.</title>
        <authorList>
            <person name="Dharne M."/>
        </authorList>
    </citation>
    <scope>NUCLEOTIDE SEQUENCE [LARGE SCALE GENOMIC DNA]</scope>
    <source>
        <strain evidence="1 2">CIP 109452</strain>
    </source>
</reference>
<organism evidence="1 2">
    <name type="scientific">Brucella haematophila</name>
    <dbReference type="NCBI Taxonomy" id="419474"/>
    <lineage>
        <taxon>Bacteria</taxon>
        <taxon>Pseudomonadati</taxon>
        <taxon>Pseudomonadota</taxon>
        <taxon>Alphaproteobacteria</taxon>
        <taxon>Hyphomicrobiales</taxon>
        <taxon>Brucellaceae</taxon>
        <taxon>Brucella/Ochrobactrum group</taxon>
        <taxon>Brucella</taxon>
    </lineage>
</organism>
<gene>
    <name evidence="1" type="ORF">HED55_08620</name>
</gene>
<dbReference type="SUPFAM" id="SSF52540">
    <property type="entry name" value="P-loop containing nucleoside triphosphate hydrolases"/>
    <property type="match status" value="1"/>
</dbReference>
<dbReference type="GO" id="GO:0004386">
    <property type="term" value="F:helicase activity"/>
    <property type="evidence" value="ECO:0007669"/>
    <property type="project" value="UniProtKB-KW"/>
</dbReference>
<keyword evidence="2" id="KW-1185">Reference proteome</keyword>
<keyword evidence="1" id="KW-0347">Helicase</keyword>
<comment type="caution">
    <text evidence="1">The sequence shown here is derived from an EMBL/GenBank/DDBJ whole genome shotgun (WGS) entry which is preliminary data.</text>
</comment>
<keyword evidence="1" id="KW-0547">Nucleotide-binding</keyword>
<name>A0ABX1DK90_9HYPH</name>
<keyword evidence="1" id="KW-0378">Hydrolase</keyword>